<evidence type="ECO:0000313" key="4">
    <source>
        <dbReference type="Proteomes" id="UP001139179"/>
    </source>
</evidence>
<evidence type="ECO:0000259" key="1">
    <source>
        <dbReference type="Pfam" id="PF02625"/>
    </source>
</evidence>
<feature type="domain" description="XdhC- CoxI" evidence="1">
    <location>
        <begin position="14"/>
        <end position="80"/>
    </location>
</feature>
<evidence type="ECO:0000259" key="2">
    <source>
        <dbReference type="Pfam" id="PF13478"/>
    </source>
</evidence>
<keyword evidence="4" id="KW-1185">Reference proteome</keyword>
<dbReference type="Proteomes" id="UP001139179">
    <property type="component" value="Unassembled WGS sequence"/>
</dbReference>
<dbReference type="Gene3D" id="3.40.50.720">
    <property type="entry name" value="NAD(P)-binding Rossmann-like Domain"/>
    <property type="match status" value="1"/>
</dbReference>
<dbReference type="PANTHER" id="PTHR30388:SF6">
    <property type="entry name" value="XANTHINE DEHYDROGENASE SUBUNIT A-RELATED"/>
    <property type="match status" value="1"/>
</dbReference>
<dbReference type="EMBL" id="JAMBOL010000003">
    <property type="protein sequence ID" value="MCM3713816.1"/>
    <property type="molecule type" value="Genomic_DNA"/>
</dbReference>
<dbReference type="AlphaFoldDB" id="A0A9X2DMY6"/>
<protein>
    <submittedName>
        <fullName evidence="3">XdhC family protein</fullName>
    </submittedName>
</protein>
<dbReference type="InterPro" id="IPR027051">
    <property type="entry name" value="XdhC_Rossmann_dom"/>
</dbReference>
<comment type="caution">
    <text evidence="3">The sequence shown here is derived from an EMBL/GenBank/DDBJ whole genome shotgun (WGS) entry which is preliminary data.</text>
</comment>
<feature type="domain" description="XdhC Rossmann" evidence="2">
    <location>
        <begin position="176"/>
        <end position="320"/>
    </location>
</feature>
<dbReference type="PANTHER" id="PTHR30388">
    <property type="entry name" value="ALDEHYDE OXIDOREDUCTASE MOLYBDENUM COFACTOR ASSEMBLY PROTEIN"/>
    <property type="match status" value="1"/>
</dbReference>
<dbReference type="InterPro" id="IPR052698">
    <property type="entry name" value="MoCofactor_Util/Proc"/>
</dbReference>
<sequence>MNELRGLLKQLDEWKEQGERVAMATVVAINGSAYRRPGARLLIAENGQSAGMIGGGCFDQDVIEVALQVIQTGKPRLHLYHLSDTSVWGLGLGCNGSVFILIESLETAEGREWRNEVTQALTTKRALTISHAFSKELTFSRPFINEEVAFARSYHAGEAKPTPGGFCEKINPDARLVIFGAGQDAVPVVDLAGQCGFEVVVVDHRESALTKERFPKAAELILARSEDYRQKIVAEKNDYVLFMTHRIDHDALAFDFYRSCAPGYLGFLGPKRRMEQIAGEILGLDKTEMERLSPYIHAPVGLDLGAETPEQVALSILSEIMIRKNNRQLQFLKDKAGPIHAAEQLSLQTTK</sequence>
<dbReference type="Pfam" id="PF02625">
    <property type="entry name" value="XdhC_CoxI"/>
    <property type="match status" value="1"/>
</dbReference>
<organism evidence="3 4">
    <name type="scientific">Halalkalibacter oceani</name>
    <dbReference type="NCBI Taxonomy" id="1653776"/>
    <lineage>
        <taxon>Bacteria</taxon>
        <taxon>Bacillati</taxon>
        <taxon>Bacillota</taxon>
        <taxon>Bacilli</taxon>
        <taxon>Bacillales</taxon>
        <taxon>Bacillaceae</taxon>
        <taxon>Halalkalibacter</taxon>
    </lineage>
</organism>
<accession>A0A9X2DMY6</accession>
<dbReference type="RefSeq" id="WP_251222609.1">
    <property type="nucleotide sequence ID" value="NZ_JAMBOL010000003.1"/>
</dbReference>
<dbReference type="InterPro" id="IPR003777">
    <property type="entry name" value="XdhC_CoxI"/>
</dbReference>
<evidence type="ECO:0000313" key="3">
    <source>
        <dbReference type="EMBL" id="MCM3713816.1"/>
    </source>
</evidence>
<gene>
    <name evidence="3" type="ORF">M3202_06940</name>
</gene>
<name>A0A9X2DMY6_9BACI</name>
<dbReference type="Pfam" id="PF13478">
    <property type="entry name" value="XdhC_C"/>
    <property type="match status" value="1"/>
</dbReference>
<proteinExistence type="predicted"/>
<reference evidence="3" key="1">
    <citation type="submission" date="2022-05" db="EMBL/GenBank/DDBJ databases">
        <title>Comparative Genomics of Spacecraft Associated Microbes.</title>
        <authorList>
            <person name="Tran M.T."/>
            <person name="Wright A."/>
            <person name="Seuylemezian A."/>
            <person name="Eisen J."/>
            <person name="Coil D."/>
        </authorList>
    </citation>
    <scope>NUCLEOTIDE SEQUENCE</scope>
    <source>
        <strain evidence="3">214.1.1</strain>
    </source>
</reference>